<feature type="domain" description="Endonuclease/exonuclease/phosphatase" evidence="2">
    <location>
        <begin position="4"/>
        <end position="49"/>
    </location>
</feature>
<sequence>MKLATYNVNEVNGRLEVLPRWLDEARPDVVCLQELKATQKSLRSKRSAQPPASACFGRPRRPRTASPSVPWGRSRISLLERGCPASRRTSAASTLKLGHNQSSRISFNIITVEWEVATVSADMENDPARGRVECFQVVDCILHRRERLFLGERLISDECDRGCALAIYSQGLSGAEVLAHLACSIWRQSRFGRGAGAICCGYWPLS</sequence>
<evidence type="ECO:0000313" key="3">
    <source>
        <dbReference type="EMBL" id="NNH63954.1"/>
    </source>
</evidence>
<dbReference type="GO" id="GO:0003677">
    <property type="term" value="F:DNA binding"/>
    <property type="evidence" value="ECO:0007669"/>
    <property type="project" value="InterPro"/>
</dbReference>
<dbReference type="GO" id="GO:0006281">
    <property type="term" value="P:DNA repair"/>
    <property type="evidence" value="ECO:0007669"/>
    <property type="project" value="InterPro"/>
</dbReference>
<comment type="caution">
    <text evidence="3">The sequence shown here is derived from an EMBL/GenBank/DDBJ whole genome shotgun (WGS) entry which is preliminary data.</text>
</comment>
<name>A0A7Y2R422_9HYPH</name>
<dbReference type="Gene3D" id="3.60.10.10">
    <property type="entry name" value="Endonuclease/exonuclease/phosphatase"/>
    <property type="match status" value="1"/>
</dbReference>
<proteinExistence type="predicted"/>
<dbReference type="GO" id="GO:0004519">
    <property type="term" value="F:endonuclease activity"/>
    <property type="evidence" value="ECO:0007669"/>
    <property type="project" value="InterPro"/>
</dbReference>
<dbReference type="Proteomes" id="UP000530654">
    <property type="component" value="Unassembled WGS sequence"/>
</dbReference>
<dbReference type="Pfam" id="PF03372">
    <property type="entry name" value="Exo_endo_phos"/>
    <property type="match status" value="1"/>
</dbReference>
<evidence type="ECO:0000259" key="2">
    <source>
        <dbReference type="Pfam" id="PF03372"/>
    </source>
</evidence>
<evidence type="ECO:0000313" key="4">
    <source>
        <dbReference type="Proteomes" id="UP000530654"/>
    </source>
</evidence>
<dbReference type="EMBL" id="JABEQY010000009">
    <property type="protein sequence ID" value="NNH63954.1"/>
    <property type="molecule type" value="Genomic_DNA"/>
</dbReference>
<dbReference type="InterPro" id="IPR005135">
    <property type="entry name" value="Endo/exonuclease/phosphatase"/>
</dbReference>
<dbReference type="PROSITE" id="PS00726">
    <property type="entry name" value="AP_NUCLEASE_F1_1"/>
    <property type="match status" value="1"/>
</dbReference>
<feature type="region of interest" description="Disordered" evidence="1">
    <location>
        <begin position="42"/>
        <end position="70"/>
    </location>
</feature>
<organism evidence="3 4">
    <name type="scientific">Rhizobium laguerreae</name>
    <dbReference type="NCBI Taxonomy" id="1076926"/>
    <lineage>
        <taxon>Bacteria</taxon>
        <taxon>Pseudomonadati</taxon>
        <taxon>Pseudomonadota</taxon>
        <taxon>Alphaproteobacteria</taxon>
        <taxon>Hyphomicrobiales</taxon>
        <taxon>Rhizobiaceae</taxon>
        <taxon>Rhizobium/Agrobacterium group</taxon>
        <taxon>Rhizobium</taxon>
    </lineage>
</organism>
<dbReference type="InterPro" id="IPR036691">
    <property type="entry name" value="Endo/exonu/phosph_ase_sf"/>
</dbReference>
<dbReference type="AlphaFoldDB" id="A0A7Y2R422"/>
<protein>
    <recommendedName>
        <fullName evidence="2">Endonuclease/exonuclease/phosphatase domain-containing protein</fullName>
    </recommendedName>
</protein>
<gene>
    <name evidence="3" type="ORF">HLI17_11720</name>
</gene>
<dbReference type="SUPFAM" id="SSF56219">
    <property type="entry name" value="DNase I-like"/>
    <property type="match status" value="1"/>
</dbReference>
<reference evidence="3 4" key="1">
    <citation type="submission" date="2020-04" db="EMBL/GenBank/DDBJ databases">
        <title>Rhizobium bacterial biofertilizers improve the content of phenolic compounds of Lactuca sativa L. under non-saline and saline-stress conditions.</title>
        <authorList>
            <person name="Ayuso-Calles M."/>
            <person name="Garcia-Estevez I."/>
            <person name="Jimenez-Gomez A."/>
            <person name="Flores-Felix J.D."/>
            <person name="Escribano-Bailon M."/>
            <person name="Rivas R."/>
        </authorList>
    </citation>
    <scope>NUCLEOTIDE SEQUENCE [LARGE SCALE GENOMIC DNA]</scope>
    <source>
        <strain evidence="3 4">GPTR02</strain>
    </source>
</reference>
<evidence type="ECO:0000256" key="1">
    <source>
        <dbReference type="SAM" id="MobiDB-lite"/>
    </source>
</evidence>
<accession>A0A7Y2R422</accession>
<dbReference type="InterPro" id="IPR020847">
    <property type="entry name" value="AP_endonuclease_F1_BS"/>
</dbReference>